<dbReference type="GO" id="GO:0043139">
    <property type="term" value="F:5'-3' DNA helicase activity"/>
    <property type="evidence" value="ECO:0007669"/>
    <property type="project" value="UniProtKB-EC"/>
</dbReference>
<dbReference type="Proteomes" id="UP000266841">
    <property type="component" value="Unassembled WGS sequence"/>
</dbReference>
<dbReference type="AlphaFoldDB" id="K0TNH4"/>
<keyword evidence="1" id="KW-0547">Nucleotide-binding</keyword>
<dbReference type="OrthoDB" id="111435at2759"/>
<dbReference type="GO" id="GO:0016887">
    <property type="term" value="F:ATP hydrolysis activity"/>
    <property type="evidence" value="ECO:0007669"/>
    <property type="project" value="RHEA"/>
</dbReference>
<feature type="domain" description="DNA helicase Pif1-like 2B" evidence="3">
    <location>
        <begin position="762"/>
        <end position="805"/>
    </location>
</feature>
<keyword evidence="1" id="KW-0067">ATP-binding</keyword>
<keyword evidence="1" id="KW-0233">DNA recombination</keyword>
<gene>
    <name evidence="4" type="ORF">THAOC_04838</name>
</gene>
<dbReference type="SUPFAM" id="SSF52540">
    <property type="entry name" value="P-loop containing nucleoside triphosphate hydrolases"/>
    <property type="match status" value="2"/>
</dbReference>
<comment type="catalytic activity">
    <reaction evidence="1">
        <text>ATP + H2O = ADP + phosphate + H(+)</text>
        <dbReference type="Rhea" id="RHEA:13065"/>
        <dbReference type="ChEBI" id="CHEBI:15377"/>
        <dbReference type="ChEBI" id="CHEBI:15378"/>
        <dbReference type="ChEBI" id="CHEBI:30616"/>
        <dbReference type="ChEBI" id="CHEBI:43474"/>
        <dbReference type="ChEBI" id="CHEBI:456216"/>
        <dbReference type="EC" id="5.6.2.3"/>
    </reaction>
</comment>
<name>K0TNH4_THAOC</name>
<reference evidence="4 5" key="1">
    <citation type="journal article" date="2012" name="Genome Biol.">
        <title>Genome and low-iron response of an oceanic diatom adapted to chronic iron limitation.</title>
        <authorList>
            <person name="Lommer M."/>
            <person name="Specht M."/>
            <person name="Roy A.S."/>
            <person name="Kraemer L."/>
            <person name="Andreson R."/>
            <person name="Gutowska M.A."/>
            <person name="Wolf J."/>
            <person name="Bergner S.V."/>
            <person name="Schilhabel M.B."/>
            <person name="Klostermeier U.C."/>
            <person name="Beiko R.G."/>
            <person name="Rosenstiel P."/>
            <person name="Hippler M."/>
            <person name="Laroche J."/>
        </authorList>
    </citation>
    <scope>NUCLEOTIDE SEQUENCE [LARGE SCALE GENOMIC DNA]</scope>
    <source>
        <strain evidence="4 5">CCMP1005</strain>
    </source>
</reference>
<evidence type="ECO:0000313" key="4">
    <source>
        <dbReference type="EMBL" id="EJK73532.1"/>
    </source>
</evidence>
<dbReference type="InterPro" id="IPR027417">
    <property type="entry name" value="P-loop_NTPase"/>
</dbReference>
<dbReference type="EC" id="5.6.2.3" evidence="1"/>
<dbReference type="InterPro" id="IPR049163">
    <property type="entry name" value="Pif1-like_2B_dom"/>
</dbReference>
<keyword evidence="1" id="KW-0378">Hydrolase</keyword>
<sequence>LDLGSRHHLEPHEIDQIICAEIPDEMVTYTDKDGCKVVEKNPIYDIVKNNMLHGPCGDCNPNLSCMRDGHCKYNFPKEYRWETELSEDGYPLYRRRSPEQGGNTIEKWRSNRKVTYTNADVVCYNKYLLFKYQCHINVEYCHSIQSIKYLFKYCNKGSDKAGLQGESARTWRSMKFPMTDRKPPVNRLQMHLQNEQCVFFEPGEDDEETLGKMVRSQRTKLTSYFELNKLDAHARTLYYRDIPMHYTWDTKSRKWQRRKNKKISEETGLKDDGIPAAIGRIYSIHPTMVELYSLRLLLNSVKGATSYEDINVYKGVQYDNHQAAAIARGLVKNDEMWIESIREAAETETCIPRLRKLFATILVQCDVGNHRRLYDECKGLLYEDYLHQYKTQHDRRVKRGDLSVDFEGGGVSTCDNEPTHCHREGELTPELAKEYFNANFPLLESNADQLSAFNTIKDMILEESRDGRLIFLDAPGGTGKTFVLNVLISWIRMNEKEVAVSAATGVAANLLHLGRTSHSRYKMPIREDVQTCNIPKQSDLAKFLRNMDLGIIDEATMLDRLAYEALDNTLRDLAPKADKKKKFGGKLMLASGDFRQMLPVIPKASPAKTISRTLKRSVQLWDSDVVVLHLRKNMRVEKEKMKNPDDTSLHAELDEFGNWLLDLGEGKLPCYPEGHPNSGLVEIPPSMWRETADDVIGCVYEDFDNNVGNEDYFKSRMILAATNEIVNQVNNDVVTGLPGELHSLRSVDTVGDSDDKTAFPTEWLNILSPSGLPEHELLLKKEAIVILLRNMDIVGGHCNGTRYLVKDIGEYRLVLHKIGVNDRDPNKVLILPRIPMKKEDRDMPFTLTRLQFPVKLAFCLTINRAQGQSVDKCGILLPKNVWTHGQIYVAFSRCGNPNNVFVWANQEPILSGEFKGKLSDAKKYVTNVVYKQIVRQG</sequence>
<dbReference type="Pfam" id="PF05970">
    <property type="entry name" value="PIF1"/>
    <property type="match status" value="1"/>
</dbReference>
<comment type="caution">
    <text evidence="4">The sequence shown here is derived from an EMBL/GenBank/DDBJ whole genome shotgun (WGS) entry which is preliminary data.</text>
</comment>
<keyword evidence="5" id="KW-1185">Reference proteome</keyword>
<accession>K0TNH4</accession>
<keyword evidence="1" id="KW-0347">Helicase</keyword>
<dbReference type="GO" id="GO:0006281">
    <property type="term" value="P:DNA repair"/>
    <property type="evidence" value="ECO:0007669"/>
    <property type="project" value="UniProtKB-KW"/>
</dbReference>
<dbReference type="PANTHER" id="PTHR10492:SF57">
    <property type="entry name" value="ATP-DEPENDENT DNA HELICASE"/>
    <property type="match status" value="1"/>
</dbReference>
<dbReference type="Gene3D" id="3.40.50.300">
    <property type="entry name" value="P-loop containing nucleotide triphosphate hydrolases"/>
    <property type="match status" value="1"/>
</dbReference>
<evidence type="ECO:0000313" key="5">
    <source>
        <dbReference type="Proteomes" id="UP000266841"/>
    </source>
</evidence>
<evidence type="ECO:0000256" key="1">
    <source>
        <dbReference type="RuleBase" id="RU363044"/>
    </source>
</evidence>
<keyword evidence="1" id="KW-0234">DNA repair</keyword>
<proteinExistence type="inferred from homology"/>
<dbReference type="Pfam" id="PF21530">
    <property type="entry name" value="Pif1_2B_dom"/>
    <property type="match status" value="1"/>
</dbReference>
<dbReference type="GO" id="GO:0005524">
    <property type="term" value="F:ATP binding"/>
    <property type="evidence" value="ECO:0007669"/>
    <property type="project" value="UniProtKB-KW"/>
</dbReference>
<keyword evidence="1" id="KW-0227">DNA damage</keyword>
<dbReference type="eggNOG" id="KOG0987">
    <property type="taxonomic scope" value="Eukaryota"/>
</dbReference>
<evidence type="ECO:0000259" key="2">
    <source>
        <dbReference type="Pfam" id="PF05970"/>
    </source>
</evidence>
<feature type="domain" description="DNA helicase Pif1-like DEAD-box helicase" evidence="2">
    <location>
        <begin position="446"/>
        <end position="669"/>
    </location>
</feature>
<dbReference type="GO" id="GO:0006310">
    <property type="term" value="P:DNA recombination"/>
    <property type="evidence" value="ECO:0007669"/>
    <property type="project" value="UniProtKB-KW"/>
</dbReference>
<feature type="non-terminal residue" evidence="4">
    <location>
        <position position="1"/>
    </location>
</feature>
<dbReference type="InterPro" id="IPR010285">
    <property type="entry name" value="DNA_helicase_pif1-like_DEAD"/>
</dbReference>
<dbReference type="OMA" id="NDEMWIE"/>
<organism evidence="4 5">
    <name type="scientific">Thalassiosira oceanica</name>
    <name type="common">Marine diatom</name>
    <dbReference type="NCBI Taxonomy" id="159749"/>
    <lineage>
        <taxon>Eukaryota</taxon>
        <taxon>Sar</taxon>
        <taxon>Stramenopiles</taxon>
        <taxon>Ochrophyta</taxon>
        <taxon>Bacillariophyta</taxon>
        <taxon>Coscinodiscophyceae</taxon>
        <taxon>Thalassiosirophycidae</taxon>
        <taxon>Thalassiosirales</taxon>
        <taxon>Thalassiosiraceae</taxon>
        <taxon>Thalassiosira</taxon>
    </lineage>
</organism>
<dbReference type="EMBL" id="AGNL01004429">
    <property type="protein sequence ID" value="EJK73532.1"/>
    <property type="molecule type" value="Genomic_DNA"/>
</dbReference>
<comment type="cofactor">
    <cofactor evidence="1">
        <name>Mg(2+)</name>
        <dbReference type="ChEBI" id="CHEBI:18420"/>
    </cofactor>
</comment>
<evidence type="ECO:0000259" key="3">
    <source>
        <dbReference type="Pfam" id="PF21530"/>
    </source>
</evidence>
<protein>
    <recommendedName>
        <fullName evidence="1">ATP-dependent DNA helicase</fullName>
        <ecNumber evidence="1">5.6.2.3</ecNumber>
    </recommendedName>
</protein>
<comment type="similarity">
    <text evidence="1">Belongs to the helicase family.</text>
</comment>
<dbReference type="GO" id="GO:0000723">
    <property type="term" value="P:telomere maintenance"/>
    <property type="evidence" value="ECO:0007669"/>
    <property type="project" value="InterPro"/>
</dbReference>
<dbReference type="PANTHER" id="PTHR10492">
    <property type="match status" value="1"/>
</dbReference>